<dbReference type="Gene3D" id="3.30.420.10">
    <property type="entry name" value="Ribonuclease H-like superfamily/Ribonuclease H"/>
    <property type="match status" value="1"/>
</dbReference>
<organism evidence="2 3">
    <name type="scientific">Brachybacterium tyrofermentans</name>
    <dbReference type="NCBI Taxonomy" id="47848"/>
    <lineage>
        <taxon>Bacteria</taxon>
        <taxon>Bacillati</taxon>
        <taxon>Actinomycetota</taxon>
        <taxon>Actinomycetes</taxon>
        <taxon>Micrococcales</taxon>
        <taxon>Dermabacteraceae</taxon>
        <taxon>Brachybacterium</taxon>
    </lineage>
</organism>
<dbReference type="SUPFAM" id="SSF53098">
    <property type="entry name" value="Ribonuclease H-like"/>
    <property type="match status" value="1"/>
</dbReference>
<evidence type="ECO:0000313" key="2">
    <source>
        <dbReference type="EMBL" id="MFC5297116.1"/>
    </source>
</evidence>
<sequence>MPIQILDDLTPELAQCIWETGICAVDTETSGLDWRTDRLEICQLFTPSTGPLIVRNRGARPPVLAAVLESRDVQSIYHFAPFDLRFLERYWGIRARRIGCTKTVSRIVNPDLSRGSHSLKPLVRRRLGIELDKGSVRTSDWGARALSSEQLDYAADDVRHLLPLHEQLIAELAEDRRNLYDAMCTYIPADAHREVLGIPDPLTH</sequence>
<evidence type="ECO:0000313" key="3">
    <source>
        <dbReference type="Proteomes" id="UP001595937"/>
    </source>
</evidence>
<dbReference type="GO" id="GO:0033890">
    <property type="term" value="F:ribonuclease D activity"/>
    <property type="evidence" value="ECO:0007669"/>
    <property type="project" value="UniProtKB-EC"/>
</dbReference>
<keyword evidence="2" id="KW-0378">Hydrolase</keyword>
<dbReference type="EMBL" id="JBHSLN010000019">
    <property type="protein sequence ID" value="MFC5297116.1"/>
    <property type="molecule type" value="Genomic_DNA"/>
</dbReference>
<dbReference type="InterPro" id="IPR002562">
    <property type="entry name" value="3'-5'_exonuclease_dom"/>
</dbReference>
<dbReference type="Pfam" id="PF01612">
    <property type="entry name" value="DNA_pol_A_exo1"/>
    <property type="match status" value="1"/>
</dbReference>
<comment type="caution">
    <text evidence="2">The sequence shown here is derived from an EMBL/GenBank/DDBJ whole genome shotgun (WGS) entry which is preliminary data.</text>
</comment>
<evidence type="ECO:0000259" key="1">
    <source>
        <dbReference type="SMART" id="SM00474"/>
    </source>
</evidence>
<gene>
    <name evidence="2" type="ORF">ACFPK8_06295</name>
</gene>
<dbReference type="PANTHER" id="PTHR47649:SF1">
    <property type="entry name" value="RIBONUCLEASE D"/>
    <property type="match status" value="1"/>
</dbReference>
<dbReference type="InterPro" id="IPR051086">
    <property type="entry name" value="RNase_D-like"/>
</dbReference>
<dbReference type="CDD" id="cd06142">
    <property type="entry name" value="RNaseD_exo"/>
    <property type="match status" value="1"/>
</dbReference>
<protein>
    <submittedName>
        <fullName evidence="2">Ribonuclease D</fullName>
        <ecNumber evidence="2">3.1.-.-</ecNumber>
        <ecNumber evidence="2">3.1.13.5</ecNumber>
    </submittedName>
</protein>
<accession>A0ABW0FDZ0</accession>
<dbReference type="PANTHER" id="PTHR47649">
    <property type="entry name" value="RIBONUCLEASE D"/>
    <property type="match status" value="1"/>
</dbReference>
<dbReference type="InterPro" id="IPR012337">
    <property type="entry name" value="RNaseH-like_sf"/>
</dbReference>
<feature type="domain" description="3'-5' exonuclease" evidence="1">
    <location>
        <begin position="3"/>
        <end position="173"/>
    </location>
</feature>
<keyword evidence="3" id="KW-1185">Reference proteome</keyword>
<proteinExistence type="predicted"/>
<dbReference type="Proteomes" id="UP001595937">
    <property type="component" value="Unassembled WGS sequence"/>
</dbReference>
<dbReference type="EC" id="3.1.13.5" evidence="2"/>
<dbReference type="RefSeq" id="WP_343925759.1">
    <property type="nucleotide sequence ID" value="NZ_BAAAIR010000047.1"/>
</dbReference>
<dbReference type="InterPro" id="IPR036397">
    <property type="entry name" value="RNaseH_sf"/>
</dbReference>
<name>A0ABW0FDZ0_9MICO</name>
<dbReference type="EC" id="3.1.-.-" evidence="2"/>
<reference evidence="3" key="1">
    <citation type="journal article" date="2019" name="Int. J. Syst. Evol. Microbiol.">
        <title>The Global Catalogue of Microorganisms (GCM) 10K type strain sequencing project: providing services to taxonomists for standard genome sequencing and annotation.</title>
        <authorList>
            <consortium name="The Broad Institute Genomics Platform"/>
            <consortium name="The Broad Institute Genome Sequencing Center for Infectious Disease"/>
            <person name="Wu L."/>
            <person name="Ma J."/>
        </authorList>
    </citation>
    <scope>NUCLEOTIDE SEQUENCE [LARGE SCALE GENOMIC DNA]</scope>
    <source>
        <strain evidence="3">CGMCC 1.16455</strain>
    </source>
</reference>
<dbReference type="GeneID" id="303298670"/>
<dbReference type="SMART" id="SM00474">
    <property type="entry name" value="35EXOc"/>
    <property type="match status" value="1"/>
</dbReference>